<proteinExistence type="predicted"/>
<dbReference type="RefSeq" id="WP_102242985.1">
    <property type="nucleotide sequence ID" value="NZ_CP025704.1"/>
</dbReference>
<dbReference type="KEGG" id="bsto:C0V70_06115"/>
<dbReference type="InterPro" id="IPR022172">
    <property type="entry name" value="DUF3703"/>
</dbReference>
<organism evidence="1 2">
    <name type="scientific">Bacteriovorax stolpii</name>
    <name type="common">Bdellovibrio stolpii</name>
    <dbReference type="NCBI Taxonomy" id="960"/>
    <lineage>
        <taxon>Bacteria</taxon>
        <taxon>Pseudomonadati</taxon>
        <taxon>Bdellovibrionota</taxon>
        <taxon>Bacteriovoracia</taxon>
        <taxon>Bacteriovoracales</taxon>
        <taxon>Bacteriovoracaceae</taxon>
        <taxon>Bacteriovorax</taxon>
    </lineage>
</organism>
<protein>
    <submittedName>
        <fullName evidence="1">Uncharacterized protein</fullName>
    </submittedName>
</protein>
<dbReference type="Proteomes" id="UP000235584">
    <property type="component" value="Chromosome"/>
</dbReference>
<evidence type="ECO:0000313" key="1">
    <source>
        <dbReference type="EMBL" id="AUN97692.1"/>
    </source>
</evidence>
<dbReference type="Pfam" id="PF12487">
    <property type="entry name" value="DUF3703"/>
    <property type="match status" value="1"/>
</dbReference>
<dbReference type="EMBL" id="CP025704">
    <property type="protein sequence ID" value="AUN97692.1"/>
    <property type="molecule type" value="Genomic_DNA"/>
</dbReference>
<gene>
    <name evidence="1" type="ORF">C0V70_06115</name>
</gene>
<reference evidence="1 2" key="1">
    <citation type="submission" date="2018-01" db="EMBL/GenBank/DDBJ databases">
        <title>Complete genome sequence of Bacteriovorax stolpii DSM12778.</title>
        <authorList>
            <person name="Tang B."/>
            <person name="Chang J."/>
        </authorList>
    </citation>
    <scope>NUCLEOTIDE SEQUENCE [LARGE SCALE GENOMIC DNA]</scope>
    <source>
        <strain evidence="1 2">DSM 12778</strain>
    </source>
</reference>
<evidence type="ECO:0000313" key="2">
    <source>
        <dbReference type="Proteomes" id="UP000235584"/>
    </source>
</evidence>
<dbReference type="AlphaFoldDB" id="A0A2K9NQC2"/>
<accession>A0A2K9NQC2</accession>
<keyword evidence="2" id="KW-1185">Reference proteome</keyword>
<name>A0A2K9NQC2_BACTC</name>
<sequence length="120" mass="13952">MKKIVRLHYEKELSLYKQNYDFKSFEQCWEHLERAHILGQFSWKDHFFVHIKMFTLAVRSRNVGEIIGQIPRLILAIPGSLLGKAPKGNIGSSKVGIFQPMSIPEDLKQIIEFDENRKGP</sequence>